<dbReference type="InterPro" id="IPR052897">
    <property type="entry name" value="Sec-Metab_Biosynth_Hydrolase"/>
</dbReference>
<sequence length="224" mass="24154">TITSKLQDAGYTVHSRQLPAVGNPKPCSDLSEDIAAVRSLVEEAISEGNDVVVVPHSWAGVVAGSALEGLGKKEREAAGKKGGVVRAAYIAAFILPEGVSLKDTLPGIPDWWDIDGPHIRATDPRIFYNDLDEFEQKKWLSQLQTQNLATIYAPTTAASWKEIPTSYLLCEDDQAVPASGQEAMTSSVKEMGGEIEVTRLQAGHSPFLSKPNETVAWIRKVAGE</sequence>
<keyword evidence="3" id="KW-1185">Reference proteome</keyword>
<dbReference type="OrthoDB" id="1263307at2759"/>
<name>A0A9P4L740_9PLEO</name>
<accession>A0A9P4L740</accession>
<dbReference type="Proteomes" id="UP000800039">
    <property type="component" value="Unassembled WGS sequence"/>
</dbReference>
<proteinExistence type="predicted"/>
<dbReference type="AlphaFoldDB" id="A0A9P4L740"/>
<dbReference type="Gene3D" id="3.40.50.1820">
    <property type="entry name" value="alpha/beta hydrolase"/>
    <property type="match status" value="1"/>
</dbReference>
<evidence type="ECO:0000313" key="3">
    <source>
        <dbReference type="Proteomes" id="UP000800039"/>
    </source>
</evidence>
<feature type="non-terminal residue" evidence="2">
    <location>
        <position position="224"/>
    </location>
</feature>
<evidence type="ECO:0000313" key="2">
    <source>
        <dbReference type="EMBL" id="KAF1844641.1"/>
    </source>
</evidence>
<dbReference type="Pfam" id="PF12697">
    <property type="entry name" value="Abhydrolase_6"/>
    <property type="match status" value="1"/>
</dbReference>
<protein>
    <recommendedName>
        <fullName evidence="1">AB hydrolase-1 domain-containing protein</fullName>
    </recommendedName>
</protein>
<dbReference type="InterPro" id="IPR000073">
    <property type="entry name" value="AB_hydrolase_1"/>
</dbReference>
<dbReference type="PANTHER" id="PTHR37017:SF11">
    <property type="entry name" value="ESTERASE_LIPASE_THIOESTERASE DOMAIN-CONTAINING PROTEIN"/>
    <property type="match status" value="1"/>
</dbReference>
<dbReference type="RefSeq" id="XP_040787204.1">
    <property type="nucleotide sequence ID" value="XM_040927378.1"/>
</dbReference>
<comment type="caution">
    <text evidence="2">The sequence shown here is derived from an EMBL/GenBank/DDBJ whole genome shotgun (WGS) entry which is preliminary data.</text>
</comment>
<evidence type="ECO:0000259" key="1">
    <source>
        <dbReference type="Pfam" id="PF12697"/>
    </source>
</evidence>
<reference evidence="2" key="1">
    <citation type="submission" date="2020-01" db="EMBL/GenBank/DDBJ databases">
        <authorList>
            <consortium name="DOE Joint Genome Institute"/>
            <person name="Haridas S."/>
            <person name="Albert R."/>
            <person name="Binder M."/>
            <person name="Bloem J."/>
            <person name="Labutti K."/>
            <person name="Salamov A."/>
            <person name="Andreopoulos B."/>
            <person name="Baker S.E."/>
            <person name="Barry K."/>
            <person name="Bills G."/>
            <person name="Bluhm B.H."/>
            <person name="Cannon C."/>
            <person name="Castanera R."/>
            <person name="Culley D.E."/>
            <person name="Daum C."/>
            <person name="Ezra D."/>
            <person name="Gonzalez J.B."/>
            <person name="Henrissat B."/>
            <person name="Kuo A."/>
            <person name="Liang C."/>
            <person name="Lipzen A."/>
            <person name="Lutzoni F."/>
            <person name="Magnuson J."/>
            <person name="Mondo S."/>
            <person name="Nolan M."/>
            <person name="Ohm R."/>
            <person name="Pangilinan J."/>
            <person name="Park H.-J."/>
            <person name="Ramirez L."/>
            <person name="Alfaro M."/>
            <person name="Sun H."/>
            <person name="Tritt A."/>
            <person name="Yoshinaga Y."/>
            <person name="Zwiers L.-H."/>
            <person name="Turgeon B.G."/>
            <person name="Goodwin S.B."/>
            <person name="Spatafora J.W."/>
            <person name="Crous P.W."/>
            <person name="Grigoriev I.V."/>
        </authorList>
    </citation>
    <scope>NUCLEOTIDE SEQUENCE</scope>
    <source>
        <strain evidence="2">CBS 394.84</strain>
    </source>
</reference>
<organism evidence="2 3">
    <name type="scientific">Cucurbitaria berberidis CBS 394.84</name>
    <dbReference type="NCBI Taxonomy" id="1168544"/>
    <lineage>
        <taxon>Eukaryota</taxon>
        <taxon>Fungi</taxon>
        <taxon>Dikarya</taxon>
        <taxon>Ascomycota</taxon>
        <taxon>Pezizomycotina</taxon>
        <taxon>Dothideomycetes</taxon>
        <taxon>Pleosporomycetidae</taxon>
        <taxon>Pleosporales</taxon>
        <taxon>Pleosporineae</taxon>
        <taxon>Cucurbitariaceae</taxon>
        <taxon>Cucurbitaria</taxon>
    </lineage>
</organism>
<dbReference type="EMBL" id="ML976616">
    <property type="protein sequence ID" value="KAF1844641.1"/>
    <property type="molecule type" value="Genomic_DNA"/>
</dbReference>
<dbReference type="PANTHER" id="PTHR37017">
    <property type="entry name" value="AB HYDROLASE-1 DOMAIN-CONTAINING PROTEIN-RELATED"/>
    <property type="match status" value="1"/>
</dbReference>
<dbReference type="SUPFAM" id="SSF53474">
    <property type="entry name" value="alpha/beta-Hydrolases"/>
    <property type="match status" value="1"/>
</dbReference>
<feature type="domain" description="AB hydrolase-1" evidence="1">
    <location>
        <begin position="6"/>
        <end position="216"/>
    </location>
</feature>
<feature type="non-terminal residue" evidence="2">
    <location>
        <position position="1"/>
    </location>
</feature>
<dbReference type="InterPro" id="IPR029058">
    <property type="entry name" value="AB_hydrolase_fold"/>
</dbReference>
<gene>
    <name evidence="2" type="ORF">K460DRAFT_250316</name>
</gene>
<dbReference type="GeneID" id="63844631"/>